<gene>
    <name evidence="2" type="ORF">FOA19_18140</name>
</gene>
<evidence type="ECO:0008006" key="4">
    <source>
        <dbReference type="Google" id="ProtNLM"/>
    </source>
</evidence>
<feature type="chain" id="PRO_5022881258" description="DUF4968 domain-containing protein" evidence="1">
    <location>
        <begin position="25"/>
        <end position="130"/>
    </location>
</feature>
<evidence type="ECO:0000313" key="3">
    <source>
        <dbReference type="Proteomes" id="UP000324133"/>
    </source>
</evidence>
<accession>A0A5B6T835</accession>
<sequence>MGARLRAASVLIGFLLLFSLGANAQNSKTAYLTEQGNLSFKIKKTEFQILISPTGKVTNFAIDADGDIDFDMDGRLKKVGNTTISYDLDGRINRIGSEKISYDFENRVNQIGTTKISYSFITGKVDQISG</sequence>
<comment type="caution">
    <text evidence="2">The sequence shown here is derived from an EMBL/GenBank/DDBJ whole genome shotgun (WGS) entry which is preliminary data.</text>
</comment>
<keyword evidence="1" id="KW-0732">Signal</keyword>
<dbReference type="RefSeq" id="WP_149092262.1">
    <property type="nucleotide sequence ID" value="NZ_VKKY01000003.1"/>
</dbReference>
<evidence type="ECO:0000313" key="2">
    <source>
        <dbReference type="EMBL" id="KAA3436318.1"/>
    </source>
</evidence>
<protein>
    <recommendedName>
        <fullName evidence="4">DUF4968 domain-containing protein</fullName>
    </recommendedName>
</protein>
<name>A0A5B6T835_9BACT</name>
<dbReference type="AlphaFoldDB" id="A0A5B6T835"/>
<evidence type="ECO:0000256" key="1">
    <source>
        <dbReference type="SAM" id="SignalP"/>
    </source>
</evidence>
<reference evidence="2 3" key="1">
    <citation type="submission" date="2019-07" db="EMBL/GenBank/DDBJ databases">
        <title>Rufibacter sp. nov., isolated from lake sediment.</title>
        <authorList>
            <person name="Qu J.-H."/>
        </authorList>
    </citation>
    <scope>NUCLEOTIDE SEQUENCE [LARGE SCALE GENOMIC DNA]</scope>
    <source>
        <strain evidence="2 3">NBS58-1</strain>
    </source>
</reference>
<dbReference type="OrthoDB" id="750023at2"/>
<dbReference type="Proteomes" id="UP000324133">
    <property type="component" value="Unassembled WGS sequence"/>
</dbReference>
<feature type="signal peptide" evidence="1">
    <location>
        <begin position="1"/>
        <end position="24"/>
    </location>
</feature>
<keyword evidence="3" id="KW-1185">Reference proteome</keyword>
<organism evidence="2 3">
    <name type="scientific">Rufibacter hautae</name>
    <dbReference type="NCBI Taxonomy" id="2595005"/>
    <lineage>
        <taxon>Bacteria</taxon>
        <taxon>Pseudomonadati</taxon>
        <taxon>Bacteroidota</taxon>
        <taxon>Cytophagia</taxon>
        <taxon>Cytophagales</taxon>
        <taxon>Hymenobacteraceae</taxon>
        <taxon>Rufibacter</taxon>
    </lineage>
</organism>
<dbReference type="EMBL" id="VKKY01000003">
    <property type="protein sequence ID" value="KAA3436318.1"/>
    <property type="molecule type" value="Genomic_DNA"/>
</dbReference>
<proteinExistence type="predicted"/>